<dbReference type="EMBL" id="JAHUTJ010078480">
    <property type="protein sequence ID" value="MED6295340.1"/>
    <property type="molecule type" value="Genomic_DNA"/>
</dbReference>
<proteinExistence type="predicted"/>
<evidence type="ECO:0000313" key="3">
    <source>
        <dbReference type="Proteomes" id="UP001352852"/>
    </source>
</evidence>
<comment type="caution">
    <text evidence="2">The sequence shown here is derived from an EMBL/GenBank/DDBJ whole genome shotgun (WGS) entry which is preliminary data.</text>
</comment>
<reference evidence="2 3" key="1">
    <citation type="submission" date="2021-06" db="EMBL/GenBank/DDBJ databases">
        <authorList>
            <person name="Palmer J.M."/>
        </authorList>
    </citation>
    <scope>NUCLEOTIDE SEQUENCE [LARGE SCALE GENOMIC DNA]</scope>
    <source>
        <strain evidence="2 3">CL_MEX2019</strain>
        <tissue evidence="2">Muscle</tissue>
    </source>
</reference>
<evidence type="ECO:0000256" key="1">
    <source>
        <dbReference type="SAM" id="MobiDB-lite"/>
    </source>
</evidence>
<feature type="compositionally biased region" description="Low complexity" evidence="1">
    <location>
        <begin position="122"/>
        <end position="133"/>
    </location>
</feature>
<protein>
    <submittedName>
        <fullName evidence="2">Uncharacterized protein</fullName>
    </submittedName>
</protein>
<gene>
    <name evidence="2" type="ORF">CHARACLAT_030744</name>
</gene>
<feature type="non-terminal residue" evidence="2">
    <location>
        <position position="1"/>
    </location>
</feature>
<feature type="compositionally biased region" description="Polar residues" evidence="1">
    <location>
        <begin position="112"/>
        <end position="121"/>
    </location>
</feature>
<feature type="non-terminal residue" evidence="2">
    <location>
        <position position="133"/>
    </location>
</feature>
<feature type="compositionally biased region" description="Low complexity" evidence="1">
    <location>
        <begin position="100"/>
        <end position="111"/>
    </location>
</feature>
<keyword evidence="3" id="KW-1185">Reference proteome</keyword>
<sequence>FYSCMVVLEMSGPVNGCSLSKLVQLIIEKEKLITSDGSLSRMMVCGGALDLSSLLAANLSWNKADLLSSDVCQPDSILLKCEANETIVVLLADSCPPDPQTTSTTQPTTRTNNLTVSSSVINTTENTEQKQTT</sequence>
<organism evidence="2 3">
    <name type="scientific">Characodon lateralis</name>
    <dbReference type="NCBI Taxonomy" id="208331"/>
    <lineage>
        <taxon>Eukaryota</taxon>
        <taxon>Metazoa</taxon>
        <taxon>Chordata</taxon>
        <taxon>Craniata</taxon>
        <taxon>Vertebrata</taxon>
        <taxon>Euteleostomi</taxon>
        <taxon>Actinopterygii</taxon>
        <taxon>Neopterygii</taxon>
        <taxon>Teleostei</taxon>
        <taxon>Neoteleostei</taxon>
        <taxon>Acanthomorphata</taxon>
        <taxon>Ovalentaria</taxon>
        <taxon>Atherinomorphae</taxon>
        <taxon>Cyprinodontiformes</taxon>
        <taxon>Goodeidae</taxon>
        <taxon>Characodon</taxon>
    </lineage>
</organism>
<evidence type="ECO:0000313" key="2">
    <source>
        <dbReference type="EMBL" id="MED6295340.1"/>
    </source>
</evidence>
<accession>A0ABU7F7P8</accession>
<name>A0ABU7F7P8_9TELE</name>
<dbReference type="Proteomes" id="UP001352852">
    <property type="component" value="Unassembled WGS sequence"/>
</dbReference>
<feature type="region of interest" description="Disordered" evidence="1">
    <location>
        <begin position="94"/>
        <end position="133"/>
    </location>
</feature>